<comment type="caution">
    <text evidence="1">The sequence shown here is derived from an EMBL/GenBank/DDBJ whole genome shotgun (WGS) entry which is preliminary data.</text>
</comment>
<sequence>MAIFIIIGSMIFFFFILFGNKKPIKHKSPYSQINTPTESKKESQYIVSNIKMEAISIPPSPSDDSIIDVTNYSYNNNFTDSLKKHASGIPYWEHHYVYSCSELENASDEQKQFYFLFKKFFLNGEYLDLEGNTNYAFILLFNLLEEYKNHKDIIRLEKQLKKLGQYYSKTKSYCNSFLIKKMNLLGYDEGIARIQEEQIYNQYWWKLGYKYKDKLNLKKEEINSLNDLQYSTNSFNNIEFVLYWKKFTVCLIK</sequence>
<proteinExistence type="predicted"/>
<organism evidence="1">
    <name type="scientific">termite gut metagenome</name>
    <dbReference type="NCBI Taxonomy" id="433724"/>
    <lineage>
        <taxon>unclassified sequences</taxon>
        <taxon>metagenomes</taxon>
        <taxon>organismal metagenomes</taxon>
    </lineage>
</organism>
<evidence type="ECO:0000313" key="1">
    <source>
        <dbReference type="EMBL" id="KAA6312739.1"/>
    </source>
</evidence>
<dbReference type="EMBL" id="SNRY01006371">
    <property type="protein sequence ID" value="KAA6312739.1"/>
    <property type="molecule type" value="Genomic_DNA"/>
</dbReference>
<gene>
    <name evidence="1" type="ORF">EZS27_036379</name>
</gene>
<name>A0A5J4PVP3_9ZZZZ</name>
<accession>A0A5J4PVP3</accession>
<protein>
    <submittedName>
        <fullName evidence="1">Uncharacterized protein</fullName>
    </submittedName>
</protein>
<dbReference type="AlphaFoldDB" id="A0A5J4PVP3"/>
<reference evidence="1" key="1">
    <citation type="submission" date="2019-03" db="EMBL/GenBank/DDBJ databases">
        <title>Single cell metagenomics reveals metabolic interactions within the superorganism composed of flagellate Streblomastix strix and complex community of Bacteroidetes bacteria on its surface.</title>
        <authorList>
            <person name="Treitli S.C."/>
            <person name="Kolisko M."/>
            <person name="Husnik F."/>
            <person name="Keeling P."/>
            <person name="Hampl V."/>
        </authorList>
    </citation>
    <scope>NUCLEOTIDE SEQUENCE</scope>
    <source>
        <strain evidence="1">STM</strain>
    </source>
</reference>